<comment type="caution">
    <text evidence="2">The sequence shown here is derived from an EMBL/GenBank/DDBJ whole genome shotgun (WGS) entry which is preliminary data.</text>
</comment>
<dbReference type="InterPro" id="IPR004352">
    <property type="entry name" value="GH114_TIM-barrel"/>
</dbReference>
<dbReference type="SUPFAM" id="SSF51445">
    <property type="entry name" value="(Trans)glycosidases"/>
    <property type="match status" value="2"/>
</dbReference>
<keyword evidence="3" id="KW-1185">Reference proteome</keyword>
<dbReference type="EMBL" id="LRDB01000004">
    <property type="protein sequence ID" value="KYG82307.1"/>
    <property type="molecule type" value="Genomic_DNA"/>
</dbReference>
<feature type="domain" description="Glycoside-hydrolase family GH114 TIM-barrel" evidence="1">
    <location>
        <begin position="209"/>
        <end position="323"/>
    </location>
</feature>
<evidence type="ECO:0000313" key="3">
    <source>
        <dbReference type="Proteomes" id="UP000075615"/>
    </source>
</evidence>
<dbReference type="AlphaFoldDB" id="A0A150XU85"/>
<dbReference type="STRING" id="296218.AWN68_15825"/>
<name>A0A150XU85_9BACT</name>
<protein>
    <recommendedName>
        <fullName evidence="1">Glycoside-hydrolase family GH114 TIM-barrel domain-containing protein</fullName>
    </recommendedName>
</protein>
<evidence type="ECO:0000313" key="2">
    <source>
        <dbReference type="EMBL" id="KYG82307.1"/>
    </source>
</evidence>
<dbReference type="OrthoDB" id="30037at2"/>
<dbReference type="Pfam" id="PF03537">
    <property type="entry name" value="Glyco_hydro_114"/>
    <property type="match status" value="1"/>
</dbReference>
<evidence type="ECO:0000259" key="1">
    <source>
        <dbReference type="Pfam" id="PF03537"/>
    </source>
</evidence>
<dbReference type="Proteomes" id="UP000075615">
    <property type="component" value="Unassembled WGS sequence"/>
</dbReference>
<dbReference type="PRINTS" id="PR01545">
    <property type="entry name" value="THEMAYE10DUF"/>
</dbReference>
<accession>A0A150XU85</accession>
<proteinExistence type="predicted"/>
<dbReference type="InterPro" id="IPR016062">
    <property type="entry name" value="TM1410-rel"/>
</dbReference>
<reference evidence="2 3" key="1">
    <citation type="submission" date="2016-01" db="EMBL/GenBank/DDBJ databases">
        <title>Genome sequencing of Roseivirga echinicomitans KMM 6058.</title>
        <authorList>
            <person name="Selvaratnam C."/>
            <person name="Thevarajoo S."/>
            <person name="Goh K.M."/>
            <person name="Ee R."/>
            <person name="Chan K.-G."/>
            <person name="Chong C.S."/>
        </authorList>
    </citation>
    <scope>NUCLEOTIDE SEQUENCE [LARGE SCALE GENOMIC DNA]</scope>
    <source>
        <strain evidence="2 3">KMM 6058</strain>
    </source>
</reference>
<dbReference type="Gene3D" id="3.20.20.70">
    <property type="entry name" value="Aldolase class I"/>
    <property type="match status" value="2"/>
</dbReference>
<sequence length="327" mass="37674">MFIKQSYFHSILILVFSAMLPSCNDKDDSKDTSLNYRQEMRNFVIEISEYAKAVDSDFLIIPQNGIELVSEENGVVNHTYLNAIDANGQESLFYGYEGVNTSTSNSESNRLINLLKISQKSGNRILVTDYCYTHSKMDDSYVKNHSNEFISFSADERLLNNIPSHPSPIYAENNSNIDLISKAKNFIFIINPEDFNSKESFISAMEATNYDLIIIDFFFDAVAFSANEVSRLKIKANGGSRLVISYLSIGEAEDYRYYWQQDWYNTSPKWLTPENPEWKGNYKVKYWDSDWKSIIYGNESSYLKKILAAGFDGVYLDIIDAFEYFEE</sequence>
<gene>
    <name evidence="2" type="ORF">AWN68_15825</name>
</gene>
<dbReference type="PANTHER" id="PTHR35882:SF2">
    <property type="entry name" value="PELA"/>
    <property type="match status" value="1"/>
</dbReference>
<dbReference type="PANTHER" id="PTHR35882">
    <property type="entry name" value="PELA"/>
    <property type="match status" value="1"/>
</dbReference>
<dbReference type="RefSeq" id="WP_068413104.1">
    <property type="nucleotide sequence ID" value="NZ_LRDB01000004.1"/>
</dbReference>
<organism evidence="2 3">
    <name type="scientific">Roseivirga echinicomitans</name>
    <dbReference type="NCBI Taxonomy" id="296218"/>
    <lineage>
        <taxon>Bacteria</taxon>
        <taxon>Pseudomonadati</taxon>
        <taxon>Bacteroidota</taxon>
        <taxon>Cytophagia</taxon>
        <taxon>Cytophagales</taxon>
        <taxon>Roseivirgaceae</taxon>
        <taxon>Roseivirga</taxon>
    </lineage>
</organism>
<dbReference type="InterPro" id="IPR017853">
    <property type="entry name" value="GH"/>
</dbReference>
<dbReference type="InterPro" id="IPR013785">
    <property type="entry name" value="Aldolase_TIM"/>
</dbReference>